<name>A0ABS2U2E0_9ACTN</name>
<sequence>MSPLTQALIVNGAVLVAVLESDLGAHRRIGPLRLLRPVLIGAAVVPLFLDRPAGHGTGLLLELLAIAAGLLGGLAATALTAVYRSPRTGRPVTRSTTPYALLWIVIIAARTAFSYGSVHWFPRQLAHWCAAHQVSAAAVTDSLIFMAVAMLLTRTAALALRAGRLPAAPAAV</sequence>
<feature type="transmembrane region" description="Helical" evidence="1">
    <location>
        <begin position="61"/>
        <end position="83"/>
    </location>
</feature>
<keyword evidence="1" id="KW-0812">Transmembrane</keyword>
<proteinExistence type="predicted"/>
<keyword evidence="1" id="KW-1133">Transmembrane helix</keyword>
<dbReference type="RefSeq" id="WP_205360953.1">
    <property type="nucleotide sequence ID" value="NZ_JADKYB010000019.1"/>
</dbReference>
<evidence type="ECO:0000313" key="2">
    <source>
        <dbReference type="EMBL" id="MBM9508685.1"/>
    </source>
</evidence>
<feature type="transmembrane region" description="Helical" evidence="1">
    <location>
        <begin position="32"/>
        <end position="49"/>
    </location>
</feature>
<accession>A0ABS2U2E0</accession>
<evidence type="ECO:0000313" key="3">
    <source>
        <dbReference type="Proteomes" id="UP000749040"/>
    </source>
</evidence>
<feature type="transmembrane region" description="Helical" evidence="1">
    <location>
        <begin position="99"/>
        <end position="118"/>
    </location>
</feature>
<keyword evidence="3" id="KW-1185">Reference proteome</keyword>
<feature type="transmembrane region" description="Helical" evidence="1">
    <location>
        <begin position="130"/>
        <end position="152"/>
    </location>
</feature>
<protein>
    <recommendedName>
        <fullName evidence="4">Integral membrane protein</fullName>
    </recommendedName>
</protein>
<dbReference type="Proteomes" id="UP000749040">
    <property type="component" value="Unassembled WGS sequence"/>
</dbReference>
<dbReference type="EMBL" id="JADKYB010000019">
    <property type="protein sequence ID" value="MBM9508685.1"/>
    <property type="molecule type" value="Genomic_DNA"/>
</dbReference>
<keyword evidence="1" id="KW-0472">Membrane</keyword>
<organism evidence="2 3">
    <name type="scientific">Actinacidiphila acididurans</name>
    <dbReference type="NCBI Taxonomy" id="2784346"/>
    <lineage>
        <taxon>Bacteria</taxon>
        <taxon>Bacillati</taxon>
        <taxon>Actinomycetota</taxon>
        <taxon>Actinomycetes</taxon>
        <taxon>Kitasatosporales</taxon>
        <taxon>Streptomycetaceae</taxon>
        <taxon>Actinacidiphila</taxon>
    </lineage>
</organism>
<gene>
    <name evidence="2" type="ORF">ITX44_29855</name>
</gene>
<evidence type="ECO:0008006" key="4">
    <source>
        <dbReference type="Google" id="ProtNLM"/>
    </source>
</evidence>
<comment type="caution">
    <text evidence="2">The sequence shown here is derived from an EMBL/GenBank/DDBJ whole genome shotgun (WGS) entry which is preliminary data.</text>
</comment>
<reference evidence="2 3" key="1">
    <citation type="submission" date="2021-01" db="EMBL/GenBank/DDBJ databases">
        <title>Streptomyces acididurans sp. nov., isolated from a peat swamp forest soil.</title>
        <authorList>
            <person name="Chantavorakit T."/>
            <person name="Duangmal K."/>
        </authorList>
    </citation>
    <scope>NUCLEOTIDE SEQUENCE [LARGE SCALE GENOMIC DNA]</scope>
    <source>
        <strain evidence="2 3">KK5PA1</strain>
    </source>
</reference>
<evidence type="ECO:0000256" key="1">
    <source>
        <dbReference type="SAM" id="Phobius"/>
    </source>
</evidence>